<feature type="transmembrane region" description="Helical" evidence="1">
    <location>
        <begin position="215"/>
        <end position="236"/>
    </location>
</feature>
<dbReference type="Proteomes" id="UP000269883">
    <property type="component" value="Chromosome"/>
</dbReference>
<keyword evidence="1" id="KW-1133">Transmembrane helix</keyword>
<keyword evidence="1" id="KW-0812">Transmembrane</keyword>
<dbReference type="EMBL" id="AP017378">
    <property type="protein sequence ID" value="BBD07810.1"/>
    <property type="molecule type" value="Genomic_DNA"/>
</dbReference>
<organism evidence="2 3">
    <name type="scientific">Desulfovibrio ferrophilus</name>
    <dbReference type="NCBI Taxonomy" id="241368"/>
    <lineage>
        <taxon>Bacteria</taxon>
        <taxon>Pseudomonadati</taxon>
        <taxon>Thermodesulfobacteriota</taxon>
        <taxon>Desulfovibrionia</taxon>
        <taxon>Desulfovibrionales</taxon>
        <taxon>Desulfovibrionaceae</taxon>
        <taxon>Desulfovibrio</taxon>
    </lineage>
</organism>
<protein>
    <recommendedName>
        <fullName evidence="4">DUF368 domain-containing protein</fullName>
    </recommendedName>
</protein>
<sequence>MKLTYRQAWMNGPGPRTWPQALMLAAKGFCMGGADIIPGVSGGTIAFITGIYEDLLRAVRSVNLQAIQAMLRLDFAAVINHVHLRFLLPLLFGVGTALVGLAGLMHWLLTEYPVPIWSLFLGLIGASILVVGRKVERWTPGAWGAFGAGALAAWFIIGLIPVTTPESWWFIFLCGMIAICAMILPGISGSFLLLILGKYAYITGALRNPFGDANLAILAVFACGCIVGLAGFSRLLSWLLGRYHGLTVAMLTGFMLGAMRKVWPWKETLESVVIRGKLHVLSERNVLPPTLDSEVLVALGLMLVGAIVVLGLERLTRGPQQR</sequence>
<name>A0A2Z6AX65_9BACT</name>
<keyword evidence="1" id="KW-0472">Membrane</keyword>
<evidence type="ECO:0000313" key="3">
    <source>
        <dbReference type="Proteomes" id="UP000269883"/>
    </source>
</evidence>
<feature type="transmembrane region" description="Helical" evidence="1">
    <location>
        <begin position="143"/>
        <end position="162"/>
    </location>
</feature>
<accession>A0A2Z6AX65</accession>
<evidence type="ECO:0000256" key="1">
    <source>
        <dbReference type="SAM" id="Phobius"/>
    </source>
</evidence>
<feature type="transmembrane region" description="Helical" evidence="1">
    <location>
        <begin position="168"/>
        <end position="194"/>
    </location>
</feature>
<dbReference type="RefSeq" id="WP_126377390.1">
    <property type="nucleotide sequence ID" value="NZ_AP017378.1"/>
</dbReference>
<dbReference type="AlphaFoldDB" id="A0A2Z6AX65"/>
<evidence type="ECO:0000313" key="2">
    <source>
        <dbReference type="EMBL" id="BBD07810.1"/>
    </source>
</evidence>
<dbReference type="KEGG" id="dfl:DFE_1084"/>
<dbReference type="PANTHER" id="PTHR37308:SF1">
    <property type="entry name" value="POLYPRENYL-PHOSPHATE TRANSPORTER"/>
    <property type="match status" value="1"/>
</dbReference>
<dbReference type="Pfam" id="PF04018">
    <property type="entry name" value="VCA0040-like"/>
    <property type="match status" value="1"/>
</dbReference>
<gene>
    <name evidence="2" type="ORF">DFE_1084</name>
</gene>
<feature type="transmembrane region" description="Helical" evidence="1">
    <location>
        <begin position="86"/>
        <end position="108"/>
    </location>
</feature>
<evidence type="ECO:0008006" key="4">
    <source>
        <dbReference type="Google" id="ProtNLM"/>
    </source>
</evidence>
<keyword evidence="3" id="KW-1185">Reference proteome</keyword>
<dbReference type="OrthoDB" id="9793746at2"/>
<reference evidence="2 3" key="1">
    <citation type="journal article" date="2018" name="Sci. Adv.">
        <title>Multi-heme cytochromes provide a pathway for survival in energy-limited environments.</title>
        <authorList>
            <person name="Deng X."/>
            <person name="Dohmae N."/>
            <person name="Nealson K.H."/>
            <person name="Hashimoto K."/>
            <person name="Okamoto A."/>
        </authorList>
    </citation>
    <scope>NUCLEOTIDE SEQUENCE [LARGE SCALE GENOMIC DNA]</scope>
    <source>
        <strain evidence="2 3">IS5</strain>
    </source>
</reference>
<feature type="transmembrane region" description="Helical" evidence="1">
    <location>
        <begin position="114"/>
        <end position="131"/>
    </location>
</feature>
<proteinExistence type="predicted"/>
<feature type="transmembrane region" description="Helical" evidence="1">
    <location>
        <begin position="295"/>
        <end position="312"/>
    </location>
</feature>
<dbReference type="InterPro" id="IPR007163">
    <property type="entry name" value="VCA0040-like"/>
</dbReference>
<dbReference type="PANTHER" id="PTHR37308">
    <property type="entry name" value="INTEGRAL MEMBRANE PROTEIN"/>
    <property type="match status" value="1"/>
</dbReference>